<evidence type="ECO:0000313" key="7">
    <source>
        <dbReference type="EMBL" id="RSH80368.1"/>
    </source>
</evidence>
<dbReference type="GO" id="GO:0005576">
    <property type="term" value="C:extracellular region"/>
    <property type="evidence" value="ECO:0007669"/>
    <property type="project" value="UniProtKB-SubCell"/>
</dbReference>
<sequence length="88" mass="8921">MKYTAIFAACLAATTVFAGAIDPNTVDPCIKGCVSDAASAVGCSDPLDASCLCGSKRNDFTIKALTCLQSKCPDKIAQAAGLQSQLCG</sequence>
<evidence type="ECO:0000256" key="4">
    <source>
        <dbReference type="ARBA" id="ARBA00023157"/>
    </source>
</evidence>
<gene>
    <name evidence="7" type="ORF">EHS24_008944</name>
</gene>
<keyword evidence="3 5" id="KW-0732">Signal</keyword>
<evidence type="ECO:0000256" key="5">
    <source>
        <dbReference type="SAM" id="SignalP"/>
    </source>
</evidence>
<evidence type="ECO:0000259" key="6">
    <source>
        <dbReference type="PROSITE" id="PS52012"/>
    </source>
</evidence>
<dbReference type="InterPro" id="IPR008427">
    <property type="entry name" value="Extracellular_membr_CFEM_dom"/>
</dbReference>
<reference evidence="7 8" key="1">
    <citation type="submission" date="2018-11" db="EMBL/GenBank/DDBJ databases">
        <title>Genome sequence of Apiotrichum porosum DSM 27194.</title>
        <authorList>
            <person name="Aliyu H."/>
            <person name="Gorte O."/>
            <person name="Ochsenreither K."/>
        </authorList>
    </citation>
    <scope>NUCLEOTIDE SEQUENCE [LARGE SCALE GENOMIC DNA]</scope>
    <source>
        <strain evidence="7 8">DSM 27194</strain>
    </source>
</reference>
<keyword evidence="8" id="KW-1185">Reference proteome</keyword>
<protein>
    <recommendedName>
        <fullName evidence="6">CFEM domain-containing protein</fullName>
    </recommendedName>
</protein>
<comment type="caution">
    <text evidence="7">The sequence shown here is derived from an EMBL/GenBank/DDBJ whole genome shotgun (WGS) entry which is preliminary data.</text>
</comment>
<dbReference type="RefSeq" id="XP_028475315.1">
    <property type="nucleotide sequence ID" value="XM_028624243.1"/>
</dbReference>
<dbReference type="Proteomes" id="UP000279236">
    <property type="component" value="Unassembled WGS sequence"/>
</dbReference>
<organism evidence="7 8">
    <name type="scientific">Apiotrichum porosum</name>
    <dbReference type="NCBI Taxonomy" id="105984"/>
    <lineage>
        <taxon>Eukaryota</taxon>
        <taxon>Fungi</taxon>
        <taxon>Dikarya</taxon>
        <taxon>Basidiomycota</taxon>
        <taxon>Agaricomycotina</taxon>
        <taxon>Tremellomycetes</taxon>
        <taxon>Trichosporonales</taxon>
        <taxon>Trichosporonaceae</taxon>
        <taxon>Apiotrichum</taxon>
    </lineage>
</organism>
<evidence type="ECO:0000256" key="3">
    <source>
        <dbReference type="ARBA" id="ARBA00022729"/>
    </source>
</evidence>
<name>A0A427XNL3_9TREE</name>
<evidence type="ECO:0000256" key="2">
    <source>
        <dbReference type="ARBA" id="ARBA00022525"/>
    </source>
</evidence>
<evidence type="ECO:0000313" key="8">
    <source>
        <dbReference type="Proteomes" id="UP000279236"/>
    </source>
</evidence>
<keyword evidence="2" id="KW-0964">Secreted</keyword>
<dbReference type="PROSITE" id="PS52012">
    <property type="entry name" value="CFEM"/>
    <property type="match status" value="1"/>
</dbReference>
<dbReference type="STRING" id="105984.A0A427XNL3"/>
<feature type="signal peptide" evidence="5">
    <location>
        <begin position="1"/>
        <end position="20"/>
    </location>
</feature>
<dbReference type="EMBL" id="RSCE01000008">
    <property type="protein sequence ID" value="RSH80368.1"/>
    <property type="molecule type" value="Genomic_DNA"/>
</dbReference>
<evidence type="ECO:0000256" key="1">
    <source>
        <dbReference type="ARBA" id="ARBA00004613"/>
    </source>
</evidence>
<comment type="subcellular location">
    <subcellularLocation>
        <location evidence="1">Secreted</location>
    </subcellularLocation>
</comment>
<keyword evidence="4" id="KW-1015">Disulfide bond</keyword>
<dbReference type="OrthoDB" id="4505683at2759"/>
<dbReference type="GeneID" id="39593487"/>
<feature type="chain" id="PRO_5019568086" description="CFEM domain-containing protein" evidence="5">
    <location>
        <begin position="21"/>
        <end position="88"/>
    </location>
</feature>
<accession>A0A427XNL3</accession>
<dbReference type="AlphaFoldDB" id="A0A427XNL3"/>
<feature type="domain" description="CFEM" evidence="6">
    <location>
        <begin position="1"/>
        <end position="88"/>
    </location>
</feature>
<dbReference type="Pfam" id="PF05730">
    <property type="entry name" value="CFEM"/>
    <property type="match status" value="1"/>
</dbReference>
<proteinExistence type="predicted"/>